<protein>
    <recommendedName>
        <fullName evidence="1">C2H2-type domain-containing protein</fullName>
    </recommendedName>
</protein>
<keyword evidence="3" id="KW-1185">Reference proteome</keyword>
<feature type="domain" description="C2H2-type" evidence="1">
    <location>
        <begin position="40"/>
        <end position="62"/>
    </location>
</feature>
<organism evidence="2 3">
    <name type="scientific">Strix occidentalis caurina</name>
    <name type="common">northern spotted owl</name>
    <dbReference type="NCBI Taxonomy" id="311401"/>
    <lineage>
        <taxon>Eukaryota</taxon>
        <taxon>Metazoa</taxon>
        <taxon>Chordata</taxon>
        <taxon>Craniata</taxon>
        <taxon>Vertebrata</taxon>
        <taxon>Euteleostomi</taxon>
        <taxon>Archelosauria</taxon>
        <taxon>Archosauria</taxon>
        <taxon>Dinosauria</taxon>
        <taxon>Saurischia</taxon>
        <taxon>Theropoda</taxon>
        <taxon>Coelurosauria</taxon>
        <taxon>Aves</taxon>
        <taxon>Neognathae</taxon>
        <taxon>Neoaves</taxon>
        <taxon>Telluraves</taxon>
        <taxon>Strigiformes</taxon>
        <taxon>Strigidae</taxon>
        <taxon>Strix</taxon>
    </lineage>
</organism>
<dbReference type="PROSITE" id="PS00028">
    <property type="entry name" value="ZINC_FINGER_C2H2_1"/>
    <property type="match status" value="1"/>
</dbReference>
<dbReference type="Gene3D" id="3.30.160.60">
    <property type="entry name" value="Classic Zinc Finger"/>
    <property type="match status" value="1"/>
</dbReference>
<dbReference type="InterPro" id="IPR036236">
    <property type="entry name" value="Znf_C2H2_sf"/>
</dbReference>
<sequence>MAVWEAEREHGLVRADLLPAAEPCSANGESAAPAPVHFYCRVCLVTFSSQESFESHCSSVEHVQMLSVDTSIQWAHRAPPLGLSKFSLCSRAEVCEMGSSCTKAHSAEELQEWIQREKVATKKKKQALKEGLLSYQDRLIAEYRTCSNEVLIMAEHVEGVRVVCEQPLTVQSEDRRLKYCWKFRVHSQVSPALRATGSARCCAQFLSFGWAGGRPLTTSPAAGRTAAPSTSSCRGPVKMWICWPSTNLLLWRWTTSARVVQPFPSPVSTIVRGCMASSSVRKKPNRL</sequence>
<reference evidence="2" key="2">
    <citation type="submission" date="2025-09" db="UniProtKB">
        <authorList>
            <consortium name="Ensembl"/>
        </authorList>
    </citation>
    <scope>IDENTIFICATION</scope>
</reference>
<reference evidence="2" key="1">
    <citation type="submission" date="2025-08" db="UniProtKB">
        <authorList>
            <consortium name="Ensembl"/>
        </authorList>
    </citation>
    <scope>IDENTIFICATION</scope>
</reference>
<proteinExistence type="predicted"/>
<evidence type="ECO:0000313" key="2">
    <source>
        <dbReference type="Ensembl" id="ENSSOCP00000017361.1"/>
    </source>
</evidence>
<evidence type="ECO:0000313" key="3">
    <source>
        <dbReference type="Proteomes" id="UP000694551"/>
    </source>
</evidence>
<accession>A0A8D0FID5</accession>
<dbReference type="AlphaFoldDB" id="A0A8D0FID5"/>
<dbReference type="SUPFAM" id="SSF57667">
    <property type="entry name" value="beta-beta-alpha zinc fingers"/>
    <property type="match status" value="1"/>
</dbReference>
<dbReference type="InterPro" id="IPR013087">
    <property type="entry name" value="Znf_C2H2_type"/>
</dbReference>
<name>A0A8D0FID5_STROC</name>
<dbReference type="Ensembl" id="ENSSOCT00000017807.1">
    <property type="protein sequence ID" value="ENSSOCP00000017361.1"/>
    <property type="gene ID" value="ENSSOCG00000013051.1"/>
</dbReference>
<dbReference type="Proteomes" id="UP000694551">
    <property type="component" value="Unplaced"/>
</dbReference>
<evidence type="ECO:0000259" key="1">
    <source>
        <dbReference type="PROSITE" id="PS00028"/>
    </source>
</evidence>
<dbReference type="Pfam" id="PF12874">
    <property type="entry name" value="zf-met"/>
    <property type="match status" value="1"/>
</dbReference>